<dbReference type="PANTHER" id="PTHR47976">
    <property type="entry name" value="G-TYPE LECTIN S-RECEPTOR-LIKE SERINE/THREONINE-PROTEIN KINASE SD2-5"/>
    <property type="match status" value="1"/>
</dbReference>
<dbReference type="AlphaFoldDB" id="A0AAW0L7C3"/>
<name>A0AAW0L7C3_QUESU</name>
<accession>A0AAW0L7C3</accession>
<dbReference type="EMBL" id="PKMF04000150">
    <property type="protein sequence ID" value="KAK7846803.1"/>
    <property type="molecule type" value="Genomic_DNA"/>
</dbReference>
<evidence type="ECO:0000256" key="1">
    <source>
        <dbReference type="ARBA" id="ARBA00022729"/>
    </source>
</evidence>
<gene>
    <name evidence="2" type="primary">RLK1_16</name>
    <name evidence="2" type="ORF">CFP56_007455</name>
</gene>
<evidence type="ECO:0000313" key="3">
    <source>
        <dbReference type="Proteomes" id="UP000237347"/>
    </source>
</evidence>
<sequence>MLLEIVCCRSNIEVNVSTADEILLSSWVYNCFVVGELDKLVEEENVDMKTLERMVKVGLWCIQEDPALRPPMKNVILMLEGTMDIAIPPSPAISYS</sequence>
<organism evidence="2 3">
    <name type="scientific">Quercus suber</name>
    <name type="common">Cork oak</name>
    <dbReference type="NCBI Taxonomy" id="58331"/>
    <lineage>
        <taxon>Eukaryota</taxon>
        <taxon>Viridiplantae</taxon>
        <taxon>Streptophyta</taxon>
        <taxon>Embryophyta</taxon>
        <taxon>Tracheophyta</taxon>
        <taxon>Spermatophyta</taxon>
        <taxon>Magnoliopsida</taxon>
        <taxon>eudicotyledons</taxon>
        <taxon>Gunneridae</taxon>
        <taxon>Pentapetalae</taxon>
        <taxon>rosids</taxon>
        <taxon>fabids</taxon>
        <taxon>Fagales</taxon>
        <taxon>Fagaceae</taxon>
        <taxon>Quercus</taxon>
    </lineage>
</organism>
<dbReference type="GO" id="GO:0016301">
    <property type="term" value="F:kinase activity"/>
    <property type="evidence" value="ECO:0007669"/>
    <property type="project" value="UniProtKB-KW"/>
</dbReference>
<evidence type="ECO:0000313" key="2">
    <source>
        <dbReference type="EMBL" id="KAK7846803.1"/>
    </source>
</evidence>
<dbReference type="PANTHER" id="PTHR47976:SF49">
    <property type="entry name" value="RECEPTOR-LIKE SERINE_THREONINE-PROTEIN KINASE"/>
    <property type="match status" value="1"/>
</dbReference>
<dbReference type="InterPro" id="IPR051343">
    <property type="entry name" value="G-type_lectin_kinases/EP1-like"/>
</dbReference>
<protein>
    <submittedName>
        <fullName evidence="2">G-type lectin s-receptor-like serine/threonine-protein kinase rlk1</fullName>
    </submittedName>
</protein>
<dbReference type="Gene3D" id="1.10.510.10">
    <property type="entry name" value="Transferase(Phosphotransferase) domain 1"/>
    <property type="match status" value="1"/>
</dbReference>
<proteinExistence type="predicted"/>
<keyword evidence="3" id="KW-1185">Reference proteome</keyword>
<comment type="caution">
    <text evidence="2">The sequence shown here is derived from an EMBL/GenBank/DDBJ whole genome shotgun (WGS) entry which is preliminary data.</text>
</comment>
<keyword evidence="1" id="KW-0732">Signal</keyword>
<reference evidence="2 3" key="1">
    <citation type="journal article" date="2018" name="Sci. Data">
        <title>The draft genome sequence of cork oak.</title>
        <authorList>
            <person name="Ramos A.M."/>
            <person name="Usie A."/>
            <person name="Barbosa P."/>
            <person name="Barros P.M."/>
            <person name="Capote T."/>
            <person name="Chaves I."/>
            <person name="Simoes F."/>
            <person name="Abreu I."/>
            <person name="Carrasquinho I."/>
            <person name="Faro C."/>
            <person name="Guimaraes J.B."/>
            <person name="Mendonca D."/>
            <person name="Nobrega F."/>
            <person name="Rodrigues L."/>
            <person name="Saibo N.J.M."/>
            <person name="Varela M.C."/>
            <person name="Egas C."/>
            <person name="Matos J."/>
            <person name="Miguel C.M."/>
            <person name="Oliveira M.M."/>
            <person name="Ricardo C.P."/>
            <person name="Goncalves S."/>
        </authorList>
    </citation>
    <scope>NUCLEOTIDE SEQUENCE [LARGE SCALE GENOMIC DNA]</scope>
    <source>
        <strain evidence="3">cv. HL8</strain>
    </source>
</reference>
<dbReference type="Proteomes" id="UP000237347">
    <property type="component" value="Unassembled WGS sequence"/>
</dbReference>